<dbReference type="InterPro" id="IPR016186">
    <property type="entry name" value="C-type_lectin-like/link_sf"/>
</dbReference>
<accession>A0A2P2D8C1</accession>
<dbReference type="InterPro" id="IPR011448">
    <property type="entry name" value="DUF1554"/>
</dbReference>
<dbReference type="AlphaFoldDB" id="A0A2P2D8C1"/>
<dbReference type="Gene3D" id="3.10.100.10">
    <property type="entry name" value="Mannose-Binding Protein A, subunit A"/>
    <property type="match status" value="1"/>
</dbReference>
<comment type="caution">
    <text evidence="3">The sequence shown here is derived from an EMBL/GenBank/DDBJ whole genome shotgun (WGS) entry which is preliminary data.</text>
</comment>
<organism evidence="3 4">
    <name type="scientific">Leptospira ellinghausenii</name>
    <dbReference type="NCBI Taxonomy" id="1917822"/>
    <lineage>
        <taxon>Bacteria</taxon>
        <taxon>Pseudomonadati</taxon>
        <taxon>Spirochaetota</taxon>
        <taxon>Spirochaetia</taxon>
        <taxon>Leptospirales</taxon>
        <taxon>Leptospiraceae</taxon>
        <taxon>Leptospira</taxon>
    </lineage>
</organism>
<feature type="signal peptide" evidence="1">
    <location>
        <begin position="1"/>
        <end position="27"/>
    </location>
</feature>
<keyword evidence="4" id="KW-1185">Reference proteome</keyword>
<dbReference type="InterPro" id="IPR016187">
    <property type="entry name" value="CTDL_fold"/>
</dbReference>
<dbReference type="RefSeq" id="WP_108958153.1">
    <property type="nucleotide sequence ID" value="NZ_BFAZ01000002.1"/>
</dbReference>
<evidence type="ECO:0000313" key="4">
    <source>
        <dbReference type="Proteomes" id="UP000245206"/>
    </source>
</evidence>
<proteinExistence type="predicted"/>
<dbReference type="EMBL" id="BFAZ01000002">
    <property type="protein sequence ID" value="GBF40870.1"/>
    <property type="molecule type" value="Genomic_DNA"/>
</dbReference>
<reference evidence="4" key="1">
    <citation type="journal article" date="2019" name="Microbiol. Immunol.">
        <title>Molecular and phenotypic characterization of Leptospira johnsonii sp. nov., Leptospira ellinghausenii sp. nov. and Leptospira ryugenii sp. nov. isolated from soil and water in Japan.</title>
        <authorList>
            <person name="Masuzawa T."/>
            <person name="Saito M."/>
            <person name="Nakao R."/>
            <person name="Nikaido Y."/>
            <person name="Matsumoto M."/>
            <person name="Ogawa M."/>
            <person name="Yokoyama M."/>
            <person name="Hidaka Y."/>
            <person name="Tomita J."/>
            <person name="Sakakibara K."/>
            <person name="Suzuki K."/>
            <person name="Yasuda S."/>
            <person name="Sato H."/>
            <person name="Yamaguchi M."/>
            <person name="Yoshida S.I."/>
            <person name="Koizumi N."/>
            <person name="Kawamura Y."/>
        </authorList>
    </citation>
    <scope>NUCLEOTIDE SEQUENCE [LARGE SCALE GENOMIC DNA]</scope>
    <source>
        <strain evidence="4">E18</strain>
    </source>
</reference>
<feature type="chain" id="PRO_5015186956" description="DUF1554 domain-containing protein" evidence="1">
    <location>
        <begin position="28"/>
        <end position="315"/>
    </location>
</feature>
<evidence type="ECO:0000259" key="2">
    <source>
        <dbReference type="Pfam" id="PF07588"/>
    </source>
</evidence>
<evidence type="ECO:0000256" key="1">
    <source>
        <dbReference type="SAM" id="SignalP"/>
    </source>
</evidence>
<evidence type="ECO:0000313" key="3">
    <source>
        <dbReference type="EMBL" id="GBF40870.1"/>
    </source>
</evidence>
<feature type="domain" description="DUF1554" evidence="2">
    <location>
        <begin position="167"/>
        <end position="288"/>
    </location>
</feature>
<protein>
    <recommendedName>
        <fullName evidence="2">DUF1554 domain-containing protein</fullName>
    </recommendedName>
</protein>
<gene>
    <name evidence="3" type="ORF">LPTSP2_01360</name>
</gene>
<dbReference type="Proteomes" id="UP000245206">
    <property type="component" value="Unassembled WGS sequence"/>
</dbReference>
<dbReference type="OrthoDB" id="323160at2"/>
<keyword evidence="1" id="KW-0732">Signal</keyword>
<dbReference type="SUPFAM" id="SSF56436">
    <property type="entry name" value="C-type lectin-like"/>
    <property type="match status" value="1"/>
</dbReference>
<dbReference type="Pfam" id="PF07588">
    <property type="entry name" value="DUF1554"/>
    <property type="match status" value="1"/>
</dbReference>
<name>A0A2P2D8C1_9LEPT</name>
<sequence length="315" mass="33798">MNPKRQRFLPLLFQICLLILILTDCKALENNNLCDPNSDTFKEVQISKIFTKDNSPICGKDYISNIIPYSVGGSVTGLISSGLRLSLNGIITLSVENGSKNFYFLNILTSGSSYSVKVSNQPAGFLCSVTNGDGIIKNSDVNSVSVSCAPTCNPCNLFLTNSGYPPNPGSAKNFDTSCMADANYPGTGNYKAMVVDGVTRNASITANIGDGQIDWVFAPNRTYRQSEGIIGTTNSAGLFVTTLSVRFSVNSKYWTGLNTNWTTNTGNTCDLWRSATGSFTGIMGQGNSTLIADITAGWTPDPCNLSNQQLICVEQ</sequence>